<comment type="similarity">
    <text evidence="1 4">Belongs to the N-Me-Phe pilin family.</text>
</comment>
<dbReference type="Gene3D" id="3.30.700.10">
    <property type="entry name" value="Glycoprotein, Type 4 Pilin"/>
    <property type="match status" value="1"/>
</dbReference>
<gene>
    <name evidence="6" type="ORF">GCM10022277_35490</name>
</gene>
<dbReference type="PANTHER" id="PTHR30093:SF34">
    <property type="entry name" value="PREPILIN PEPTIDASE-DEPENDENT PROTEIN D"/>
    <property type="match status" value="1"/>
</dbReference>
<dbReference type="PANTHER" id="PTHR30093">
    <property type="entry name" value="GENERAL SECRETION PATHWAY PROTEIN G"/>
    <property type="match status" value="1"/>
</dbReference>
<accession>A0ABP7N3B0</accession>
<comment type="subunit">
    <text evidence="2">The pili are polar flexible filaments of about 5.4 nanometers diameter and 2.5 micrometers average length; they consist of only a single polypeptide chain arranged in a helical configuration of five subunits per turn in the assembled pilus.</text>
</comment>
<evidence type="ECO:0000256" key="2">
    <source>
        <dbReference type="ARBA" id="ARBA00011156"/>
    </source>
</evidence>
<keyword evidence="3" id="KW-0488">Methylation</keyword>
<keyword evidence="4" id="KW-0281">Fimbrium</keyword>
<comment type="caution">
    <text evidence="6">The sequence shown here is derived from an EMBL/GenBank/DDBJ whole genome shotgun (WGS) entry which is preliminary data.</text>
</comment>
<sequence>MMSFVKTHRSFENTQGFTLIELMVVVAIIGILASVALPAYKVYVQRSEVTEAISMAAALRETITEYYIENLEFPDTNATAALPESNYLIGNRITGVEIEQGVIHVAIGNKASKPLQGKILSFRPAVVTDSPTSPIAWLCGYDEPVKGMEAVGQNKTDLNKEFLPSACRGG</sequence>
<dbReference type="InterPro" id="IPR012902">
    <property type="entry name" value="N_methyl_site"/>
</dbReference>
<dbReference type="InterPro" id="IPR001082">
    <property type="entry name" value="Pilin"/>
</dbReference>
<protein>
    <submittedName>
        <fullName evidence="6">Pilin</fullName>
    </submittedName>
</protein>
<evidence type="ECO:0000256" key="4">
    <source>
        <dbReference type="RuleBase" id="RU000389"/>
    </source>
</evidence>
<dbReference type="PROSITE" id="PS00409">
    <property type="entry name" value="PROKAR_NTER_METHYL"/>
    <property type="match status" value="1"/>
</dbReference>
<keyword evidence="5" id="KW-0472">Membrane</keyword>
<organism evidence="6 7">
    <name type="scientific">Litoribacillus peritrichatus</name>
    <dbReference type="NCBI Taxonomy" id="718191"/>
    <lineage>
        <taxon>Bacteria</taxon>
        <taxon>Pseudomonadati</taxon>
        <taxon>Pseudomonadota</taxon>
        <taxon>Gammaproteobacteria</taxon>
        <taxon>Oceanospirillales</taxon>
        <taxon>Oceanospirillaceae</taxon>
        <taxon>Litoribacillus</taxon>
    </lineage>
</organism>
<evidence type="ECO:0000256" key="3">
    <source>
        <dbReference type="ARBA" id="ARBA00022481"/>
    </source>
</evidence>
<dbReference type="Pfam" id="PF07963">
    <property type="entry name" value="N_methyl"/>
    <property type="match status" value="1"/>
</dbReference>
<evidence type="ECO:0000256" key="5">
    <source>
        <dbReference type="SAM" id="Phobius"/>
    </source>
</evidence>
<keyword evidence="7" id="KW-1185">Reference proteome</keyword>
<evidence type="ECO:0000313" key="6">
    <source>
        <dbReference type="EMBL" id="GAA3935906.1"/>
    </source>
</evidence>
<dbReference type="PRINTS" id="PR00813">
    <property type="entry name" value="BCTERIALGSPG"/>
</dbReference>
<dbReference type="NCBIfam" id="TIGR02532">
    <property type="entry name" value="IV_pilin_GFxxxE"/>
    <property type="match status" value="1"/>
</dbReference>
<evidence type="ECO:0000256" key="1">
    <source>
        <dbReference type="ARBA" id="ARBA00005233"/>
    </source>
</evidence>
<dbReference type="InterPro" id="IPR045584">
    <property type="entry name" value="Pilin-like"/>
</dbReference>
<dbReference type="SUPFAM" id="SSF54523">
    <property type="entry name" value="Pili subunits"/>
    <property type="match status" value="1"/>
</dbReference>
<keyword evidence="5" id="KW-1133">Transmembrane helix</keyword>
<keyword evidence="5" id="KW-0812">Transmembrane</keyword>
<dbReference type="Pfam" id="PF00114">
    <property type="entry name" value="Pilin"/>
    <property type="match status" value="1"/>
</dbReference>
<name>A0ABP7N3B0_9GAMM</name>
<dbReference type="Proteomes" id="UP001501565">
    <property type="component" value="Unassembled WGS sequence"/>
</dbReference>
<dbReference type="InterPro" id="IPR000983">
    <property type="entry name" value="Bac_GSPG_pilin"/>
</dbReference>
<dbReference type="RefSeq" id="WP_344799946.1">
    <property type="nucleotide sequence ID" value="NZ_BAABBN010000012.1"/>
</dbReference>
<evidence type="ECO:0000313" key="7">
    <source>
        <dbReference type="Proteomes" id="UP001501565"/>
    </source>
</evidence>
<reference evidence="7" key="1">
    <citation type="journal article" date="2019" name="Int. J. Syst. Evol. Microbiol.">
        <title>The Global Catalogue of Microorganisms (GCM) 10K type strain sequencing project: providing services to taxonomists for standard genome sequencing and annotation.</title>
        <authorList>
            <consortium name="The Broad Institute Genomics Platform"/>
            <consortium name="The Broad Institute Genome Sequencing Center for Infectious Disease"/>
            <person name="Wu L."/>
            <person name="Ma J."/>
        </authorList>
    </citation>
    <scope>NUCLEOTIDE SEQUENCE [LARGE SCALE GENOMIC DNA]</scope>
    <source>
        <strain evidence="7">JCM 17551</strain>
    </source>
</reference>
<feature type="transmembrane region" description="Helical" evidence="5">
    <location>
        <begin position="20"/>
        <end position="40"/>
    </location>
</feature>
<dbReference type="EMBL" id="BAABBN010000012">
    <property type="protein sequence ID" value="GAA3935906.1"/>
    <property type="molecule type" value="Genomic_DNA"/>
</dbReference>
<proteinExistence type="inferred from homology"/>